<dbReference type="EnsemblMetazoa" id="G14648.1">
    <property type="protein sequence ID" value="G14648.1:cds"/>
    <property type="gene ID" value="G14648"/>
</dbReference>
<feature type="domain" description="MADF" evidence="1">
    <location>
        <begin position="129"/>
        <end position="185"/>
    </location>
</feature>
<dbReference type="Pfam" id="PF10545">
    <property type="entry name" value="MADF_DNA_bdg"/>
    <property type="match status" value="1"/>
</dbReference>
<accession>A0A8W8IL95</accession>
<evidence type="ECO:0000313" key="2">
    <source>
        <dbReference type="EnsemblMetazoa" id="G14648.1:cds"/>
    </source>
</evidence>
<dbReference type="Proteomes" id="UP000005408">
    <property type="component" value="Unassembled WGS sequence"/>
</dbReference>
<protein>
    <recommendedName>
        <fullName evidence="1">MADF domain-containing protein</fullName>
    </recommendedName>
</protein>
<name>A0A8W8IL95_MAGGI</name>
<organism evidence="2 3">
    <name type="scientific">Magallana gigas</name>
    <name type="common">Pacific oyster</name>
    <name type="synonym">Crassostrea gigas</name>
    <dbReference type="NCBI Taxonomy" id="29159"/>
    <lineage>
        <taxon>Eukaryota</taxon>
        <taxon>Metazoa</taxon>
        <taxon>Spiralia</taxon>
        <taxon>Lophotrochozoa</taxon>
        <taxon>Mollusca</taxon>
        <taxon>Bivalvia</taxon>
        <taxon>Autobranchia</taxon>
        <taxon>Pteriomorphia</taxon>
        <taxon>Ostreida</taxon>
        <taxon>Ostreoidea</taxon>
        <taxon>Ostreidae</taxon>
        <taxon>Magallana</taxon>
    </lineage>
</organism>
<sequence>MHHWRKNLNTNWYSEELRDGKRLIRIKLVFYGTPRFTTGLLGQSRLHSPLAYPCTSLVLFQTLSNKDATQKRSCKLVIAKSKNQVVDETCITQASEDAPENNTPSDTGVASTKTRLQPLYLTSIQQDYLVSWFQEHEYLYDKGNAGYKLTERKNALWKEKAEELGVCDGPRLKSWMDSIRTQYAHRQNS</sequence>
<evidence type="ECO:0000259" key="1">
    <source>
        <dbReference type="Pfam" id="PF10545"/>
    </source>
</evidence>
<dbReference type="InterPro" id="IPR006578">
    <property type="entry name" value="MADF-dom"/>
</dbReference>
<dbReference type="AlphaFoldDB" id="A0A8W8IL95"/>
<proteinExistence type="predicted"/>
<keyword evidence="3" id="KW-1185">Reference proteome</keyword>
<evidence type="ECO:0000313" key="3">
    <source>
        <dbReference type="Proteomes" id="UP000005408"/>
    </source>
</evidence>
<reference evidence="2" key="1">
    <citation type="submission" date="2022-08" db="UniProtKB">
        <authorList>
            <consortium name="EnsemblMetazoa"/>
        </authorList>
    </citation>
    <scope>IDENTIFICATION</scope>
    <source>
        <strain evidence="2">05x7-T-G4-1.051#20</strain>
    </source>
</reference>